<dbReference type="EMBL" id="PGGW01000069">
    <property type="protein sequence ID" value="PJE94221.1"/>
    <property type="molecule type" value="Genomic_DNA"/>
</dbReference>
<keyword evidence="1" id="KW-0812">Transmembrane</keyword>
<evidence type="ECO:0000256" key="1">
    <source>
        <dbReference type="SAM" id="Phobius"/>
    </source>
</evidence>
<keyword evidence="1" id="KW-0472">Membrane</keyword>
<accession>A0A2M8LQI1</accession>
<dbReference type="InterPro" id="IPR046675">
    <property type="entry name" value="DUF6545"/>
</dbReference>
<feature type="transmembrane region" description="Helical" evidence="1">
    <location>
        <begin position="229"/>
        <end position="250"/>
    </location>
</feature>
<evidence type="ECO:0000259" key="2">
    <source>
        <dbReference type="Pfam" id="PF20182"/>
    </source>
</evidence>
<dbReference type="RefSeq" id="WP_100204833.1">
    <property type="nucleotide sequence ID" value="NZ_PGGW01000069.1"/>
</dbReference>
<comment type="caution">
    <text evidence="3">The sequence shown here is derived from an EMBL/GenBank/DDBJ whole genome shotgun (WGS) entry which is preliminary data.</text>
</comment>
<keyword evidence="4" id="KW-1185">Reference proteome</keyword>
<feature type="transmembrane region" description="Helical" evidence="1">
    <location>
        <begin position="113"/>
        <end position="130"/>
    </location>
</feature>
<dbReference type="NCBIfam" id="NF042915">
    <property type="entry name" value="MAB_1171c_fam"/>
    <property type="match status" value="1"/>
</dbReference>
<evidence type="ECO:0000313" key="3">
    <source>
        <dbReference type="EMBL" id="PJE94221.1"/>
    </source>
</evidence>
<feature type="transmembrane region" description="Helical" evidence="1">
    <location>
        <begin position="150"/>
        <end position="172"/>
    </location>
</feature>
<dbReference type="Pfam" id="PF20182">
    <property type="entry name" value="DUF6545"/>
    <property type="match status" value="1"/>
</dbReference>
<feature type="transmembrane region" description="Helical" evidence="1">
    <location>
        <begin position="33"/>
        <end position="54"/>
    </location>
</feature>
<sequence>MSEGVYNAAYLTVSGFACLIFLLRIVRSRGGAAAPVATVSTVSLLAGAAAFLFGSPLVYRAVGEVTGLPNLATLLVYGFVTLYGGLAQGMALTWSPVERPDGGGPRSAARRHIAAYLALIAVLAGLFAWGDPAGPAVPLTFDVEYADQPVIFAFLMLYQAGWFYACLHIAAICRRHLRRVRPDERTLRRGLRLVLAGVLTCSTYGVCKTIAITGIVLEAYRVDVLSNVVGPATSALGAALISLGFLYPLARRWHSARRDYLHLAPLWNAAMQERTPSRSLVPADLLFGRLALSGVDYLLARRIIEITDAQRALQPYVVPGPAREVAGSAERHRLTGDDLRAAQDAATFLGALRRVRTGQAPGPRPVPEGPGRLATDLDARAERAHLVRIARHLRHPAVLAAVRRAR</sequence>
<keyword evidence="1" id="KW-1133">Transmembrane helix</keyword>
<name>A0A2M8LQI1_9ACTN</name>
<feature type="transmembrane region" description="Helical" evidence="1">
    <location>
        <begin position="6"/>
        <end position="26"/>
    </location>
</feature>
<protein>
    <recommendedName>
        <fullName evidence="2">DUF6545 domain-containing protein</fullName>
    </recommendedName>
</protein>
<proteinExistence type="predicted"/>
<evidence type="ECO:0000313" key="4">
    <source>
        <dbReference type="Proteomes" id="UP000230407"/>
    </source>
</evidence>
<reference evidence="3 4" key="1">
    <citation type="submission" date="2017-11" db="EMBL/GenBank/DDBJ databases">
        <title>Streptomyces carmine sp. nov., a novel actinomycete isolated from Sophora alopecuroides in Xinjiang, China.</title>
        <authorList>
            <person name="Wang Y."/>
            <person name="Luo X."/>
            <person name="Wan C."/>
            <person name="Zhang L."/>
        </authorList>
    </citation>
    <scope>NUCLEOTIDE SEQUENCE [LARGE SCALE GENOMIC DNA]</scope>
    <source>
        <strain evidence="3 4">TRM SA0054</strain>
    </source>
</reference>
<dbReference type="InterPro" id="IPR050039">
    <property type="entry name" value="MAB_1171c-like"/>
</dbReference>
<organism evidence="3 4">
    <name type="scientific">Streptomyces carminius</name>
    <dbReference type="NCBI Taxonomy" id="2665496"/>
    <lineage>
        <taxon>Bacteria</taxon>
        <taxon>Bacillati</taxon>
        <taxon>Actinomycetota</taxon>
        <taxon>Actinomycetes</taxon>
        <taxon>Kitasatosporales</taxon>
        <taxon>Streptomycetaceae</taxon>
        <taxon>Streptomyces</taxon>
    </lineage>
</organism>
<dbReference type="Proteomes" id="UP000230407">
    <property type="component" value="Unassembled WGS sequence"/>
</dbReference>
<gene>
    <name evidence="3" type="ORF">CUT44_28510</name>
</gene>
<feature type="transmembrane region" description="Helical" evidence="1">
    <location>
        <begin position="74"/>
        <end position="92"/>
    </location>
</feature>
<feature type="transmembrane region" description="Helical" evidence="1">
    <location>
        <begin position="193"/>
        <end position="217"/>
    </location>
</feature>
<feature type="domain" description="DUF6545" evidence="2">
    <location>
        <begin position="252"/>
        <end position="394"/>
    </location>
</feature>
<dbReference type="AlphaFoldDB" id="A0A2M8LQI1"/>